<dbReference type="Proteomes" id="UP001285921">
    <property type="component" value="Unassembled WGS sequence"/>
</dbReference>
<proteinExistence type="predicted"/>
<feature type="chain" id="PRO_5045080458" evidence="1">
    <location>
        <begin position="28"/>
        <end position="336"/>
    </location>
</feature>
<evidence type="ECO:0000313" key="3">
    <source>
        <dbReference type="Proteomes" id="UP001285921"/>
    </source>
</evidence>
<gene>
    <name evidence="2" type="ORF">PghCCS26_50780</name>
</gene>
<evidence type="ECO:0000256" key="1">
    <source>
        <dbReference type="SAM" id="SignalP"/>
    </source>
</evidence>
<reference evidence="2 3" key="1">
    <citation type="submission" date="2023-05" db="EMBL/GenBank/DDBJ databases">
        <title>Draft genome of Paenibacillus sp. CCS26.</title>
        <authorList>
            <person name="Akita H."/>
            <person name="Shinto Y."/>
            <person name="Kimura Z."/>
        </authorList>
    </citation>
    <scope>NUCLEOTIDE SEQUENCE [LARGE SCALE GENOMIC DNA]</scope>
    <source>
        <strain evidence="2 3">CCS26</strain>
    </source>
</reference>
<dbReference type="RefSeq" id="WP_317981779.1">
    <property type="nucleotide sequence ID" value="NZ_BTCL01000024.1"/>
</dbReference>
<dbReference type="EMBL" id="BTCL01000024">
    <property type="protein sequence ID" value="GMK47948.1"/>
    <property type="molecule type" value="Genomic_DNA"/>
</dbReference>
<dbReference type="InterPro" id="IPR011047">
    <property type="entry name" value="Quinoprotein_ADH-like_sf"/>
</dbReference>
<sequence>MLKRYKFTALLLLMLATYLFTSVSASAAQNVTTKATSTNYQFGASAFDPKQTFSQFSGKLKVQETGDYTIVTWIDSLTLDGQHVYMSVAKKNKWIFRGKEVLTVKDHNDIDKTIIIFAENYIFYGNNDDLKVAVINLENGKVASEKVLQTWTTPLAFHTRSYYPVVTNNHSGVLLEDVEGKYKLYLAGELSKPILINDPKNVIIQQIYSTQQDIVLTTKRDRLVFNKGIFGSTVFNIKKNDMTYDSQGKELTYKGVTFYVGGKFYGFNYNYMNNIAKIETYDENFKLLSVLQYKTPKEYQNYPAGITVNNNVMRHWSFNSYQHTNSLQVTNFNLIK</sequence>
<evidence type="ECO:0000313" key="2">
    <source>
        <dbReference type="EMBL" id="GMK47948.1"/>
    </source>
</evidence>
<feature type="signal peptide" evidence="1">
    <location>
        <begin position="1"/>
        <end position="27"/>
    </location>
</feature>
<comment type="caution">
    <text evidence="2">The sequence shown here is derived from an EMBL/GenBank/DDBJ whole genome shotgun (WGS) entry which is preliminary data.</text>
</comment>
<name>A0ABQ6NTR4_9BACL</name>
<keyword evidence="1" id="KW-0732">Signal</keyword>
<dbReference type="SUPFAM" id="SSF50998">
    <property type="entry name" value="Quinoprotein alcohol dehydrogenase-like"/>
    <property type="match status" value="1"/>
</dbReference>
<protein>
    <submittedName>
        <fullName evidence="2">Uncharacterized protein</fullName>
    </submittedName>
</protein>
<accession>A0ABQ6NTR4</accession>
<organism evidence="2 3">
    <name type="scientific">Paenibacillus glycanilyticus</name>
    <dbReference type="NCBI Taxonomy" id="126569"/>
    <lineage>
        <taxon>Bacteria</taxon>
        <taxon>Bacillati</taxon>
        <taxon>Bacillota</taxon>
        <taxon>Bacilli</taxon>
        <taxon>Bacillales</taxon>
        <taxon>Paenibacillaceae</taxon>
        <taxon>Paenibacillus</taxon>
    </lineage>
</organism>
<keyword evidence="3" id="KW-1185">Reference proteome</keyword>